<evidence type="ECO:0000256" key="7">
    <source>
        <dbReference type="ARBA" id="ARBA00023098"/>
    </source>
</evidence>
<evidence type="ECO:0000256" key="9">
    <source>
        <dbReference type="ARBA" id="ARBA00023209"/>
    </source>
</evidence>
<dbReference type="InterPro" id="IPR000462">
    <property type="entry name" value="CDP-OH_P_trans"/>
</dbReference>
<feature type="transmembrane region" description="Helical" evidence="12">
    <location>
        <begin position="166"/>
        <end position="186"/>
    </location>
</feature>
<keyword evidence="7" id="KW-0443">Lipid metabolism</keyword>
<feature type="transmembrane region" description="Helical" evidence="12">
    <location>
        <begin position="21"/>
        <end position="40"/>
    </location>
</feature>
<evidence type="ECO:0000256" key="10">
    <source>
        <dbReference type="ARBA" id="ARBA00023264"/>
    </source>
</evidence>
<evidence type="ECO:0000256" key="12">
    <source>
        <dbReference type="SAM" id="Phobius"/>
    </source>
</evidence>
<comment type="similarity">
    <text evidence="2 11">Belongs to the CDP-alcohol phosphatidyltransferase class-I family.</text>
</comment>
<keyword evidence="14" id="KW-1185">Reference proteome</keyword>
<dbReference type="AlphaFoldDB" id="A0A411YK89"/>
<dbReference type="GO" id="GO:0016020">
    <property type="term" value="C:membrane"/>
    <property type="evidence" value="ECO:0007669"/>
    <property type="project" value="UniProtKB-SubCell"/>
</dbReference>
<dbReference type="InterPro" id="IPR004570">
    <property type="entry name" value="Phosphatidylglycerol_P_synth"/>
</dbReference>
<evidence type="ECO:0000256" key="1">
    <source>
        <dbReference type="ARBA" id="ARBA00004141"/>
    </source>
</evidence>
<evidence type="ECO:0000256" key="8">
    <source>
        <dbReference type="ARBA" id="ARBA00023136"/>
    </source>
</evidence>
<organism evidence="13 14">
    <name type="scientific">Egibacter rhizosphaerae</name>
    <dbReference type="NCBI Taxonomy" id="1670831"/>
    <lineage>
        <taxon>Bacteria</taxon>
        <taxon>Bacillati</taxon>
        <taxon>Actinomycetota</taxon>
        <taxon>Nitriliruptoria</taxon>
        <taxon>Egibacterales</taxon>
        <taxon>Egibacteraceae</taxon>
        <taxon>Egibacter</taxon>
    </lineage>
</organism>
<feature type="transmembrane region" description="Helical" evidence="12">
    <location>
        <begin position="87"/>
        <end position="109"/>
    </location>
</feature>
<dbReference type="EMBL" id="CP036402">
    <property type="protein sequence ID" value="QBI21603.1"/>
    <property type="molecule type" value="Genomic_DNA"/>
</dbReference>
<evidence type="ECO:0000313" key="14">
    <source>
        <dbReference type="Proteomes" id="UP000291469"/>
    </source>
</evidence>
<keyword evidence="6 12" id="KW-1133">Transmembrane helix</keyword>
<dbReference type="OrthoDB" id="9796672at2"/>
<proteinExistence type="inferred from homology"/>
<evidence type="ECO:0000313" key="13">
    <source>
        <dbReference type="EMBL" id="QBI21603.1"/>
    </source>
</evidence>
<dbReference type="PANTHER" id="PTHR14269">
    <property type="entry name" value="CDP-DIACYLGLYCEROL--GLYCEROL-3-PHOSPHATE 3-PHOSPHATIDYLTRANSFERASE-RELATED"/>
    <property type="match status" value="1"/>
</dbReference>
<dbReference type="PANTHER" id="PTHR14269:SF62">
    <property type="entry name" value="CDP-DIACYLGLYCEROL--GLYCEROL-3-PHOSPHATE 3-PHOSPHATIDYLTRANSFERASE 1, CHLOROPLASTIC"/>
    <property type="match status" value="1"/>
</dbReference>
<evidence type="ECO:0000256" key="4">
    <source>
        <dbReference type="ARBA" id="ARBA00022679"/>
    </source>
</evidence>
<name>A0A411YK89_9ACTN</name>
<dbReference type="KEGG" id="erz:ER308_19895"/>
<feature type="transmembrane region" description="Helical" evidence="12">
    <location>
        <begin position="115"/>
        <end position="134"/>
    </location>
</feature>
<dbReference type="GO" id="GO:0046474">
    <property type="term" value="P:glycerophospholipid biosynthetic process"/>
    <property type="evidence" value="ECO:0007669"/>
    <property type="project" value="TreeGrafter"/>
</dbReference>
<comment type="subcellular location">
    <subcellularLocation>
        <location evidence="1">Membrane</location>
        <topology evidence="1">Multi-pass membrane protein</topology>
    </subcellularLocation>
</comment>
<feature type="transmembrane region" description="Helical" evidence="12">
    <location>
        <begin position="46"/>
        <end position="66"/>
    </location>
</feature>
<accession>A0A411YK89</accession>
<dbReference type="UniPathway" id="UPA00085"/>
<dbReference type="InterPro" id="IPR043130">
    <property type="entry name" value="CDP-OH_PTrfase_TM_dom"/>
</dbReference>
<dbReference type="GO" id="GO:0008444">
    <property type="term" value="F:CDP-diacylglycerol-glycerol-3-phosphate 3-phosphatidyltransferase activity"/>
    <property type="evidence" value="ECO:0007669"/>
    <property type="project" value="InterPro"/>
</dbReference>
<gene>
    <name evidence="13" type="ORF">ER308_19895</name>
</gene>
<dbReference type="Pfam" id="PF01066">
    <property type="entry name" value="CDP-OH_P_transf"/>
    <property type="match status" value="1"/>
</dbReference>
<reference evidence="13 14" key="1">
    <citation type="submission" date="2019-01" db="EMBL/GenBank/DDBJ databases">
        <title>Egibacter rhizosphaerae EGI 80759T.</title>
        <authorList>
            <person name="Chen D.-D."/>
            <person name="Tian Y."/>
            <person name="Jiao J.-Y."/>
            <person name="Zhang X.-T."/>
            <person name="Zhang Y.-G."/>
            <person name="Zhang Y."/>
            <person name="Xiao M."/>
            <person name="Shu W.-S."/>
            <person name="Li W.-J."/>
        </authorList>
    </citation>
    <scope>NUCLEOTIDE SEQUENCE [LARGE SCALE GENOMIC DNA]</scope>
    <source>
        <strain evidence="13 14">EGI 80759</strain>
    </source>
</reference>
<keyword evidence="9" id="KW-0594">Phospholipid biosynthesis</keyword>
<dbReference type="InterPro" id="IPR048254">
    <property type="entry name" value="CDP_ALCOHOL_P_TRANSF_CS"/>
</dbReference>
<dbReference type="Proteomes" id="UP000291469">
    <property type="component" value="Chromosome"/>
</dbReference>
<keyword evidence="8 12" id="KW-0472">Membrane</keyword>
<dbReference type="PROSITE" id="PS00379">
    <property type="entry name" value="CDP_ALCOHOL_P_TRANSF"/>
    <property type="match status" value="1"/>
</dbReference>
<dbReference type="InterPro" id="IPR050324">
    <property type="entry name" value="CDP-alcohol_PTase-I"/>
</dbReference>
<keyword evidence="4 11" id="KW-0808">Transferase</keyword>
<evidence type="ECO:0000256" key="5">
    <source>
        <dbReference type="ARBA" id="ARBA00022692"/>
    </source>
</evidence>
<evidence type="ECO:0000256" key="3">
    <source>
        <dbReference type="ARBA" id="ARBA00022516"/>
    </source>
</evidence>
<feature type="transmembrane region" description="Helical" evidence="12">
    <location>
        <begin position="141"/>
        <end position="160"/>
    </location>
</feature>
<protein>
    <submittedName>
        <fullName evidence="13">CDP-alcohol phosphatidyltransferase family protein</fullName>
    </submittedName>
</protein>
<dbReference type="PIRSF" id="PIRSF000847">
    <property type="entry name" value="Phos_ph_gly_syn"/>
    <property type="match status" value="1"/>
</dbReference>
<evidence type="ECO:0000256" key="2">
    <source>
        <dbReference type="ARBA" id="ARBA00010441"/>
    </source>
</evidence>
<sequence length="204" mass="21340">MRLFDAGADGESRVTGRIATVPNGITAVRLVGLPVFAWLVLGPEAFGWAFGLLVAIAATDWLDGYVARRFDQVSRLGIVIDPLVDRLLVVTTVVVLAVAGLVPWVLTILVLARDVLVVTGGFLLFGAAVPAIPVSRLGKAATALLLLGLPMFLLAAALDVTAVRGVAWVATITGLALYYVAGVQYARAALALRGDRSSGDHDPE</sequence>
<dbReference type="RefSeq" id="WP_131156595.1">
    <property type="nucleotide sequence ID" value="NZ_CP036402.1"/>
</dbReference>
<dbReference type="Gene3D" id="1.20.120.1760">
    <property type="match status" value="1"/>
</dbReference>
<keyword evidence="10" id="KW-1208">Phospholipid metabolism</keyword>
<keyword evidence="5 12" id="KW-0812">Transmembrane</keyword>
<evidence type="ECO:0000256" key="6">
    <source>
        <dbReference type="ARBA" id="ARBA00022989"/>
    </source>
</evidence>
<evidence type="ECO:0000256" key="11">
    <source>
        <dbReference type="RuleBase" id="RU003750"/>
    </source>
</evidence>
<keyword evidence="3" id="KW-0444">Lipid biosynthesis</keyword>